<dbReference type="InterPro" id="IPR011006">
    <property type="entry name" value="CheY-like_superfamily"/>
</dbReference>
<dbReference type="GO" id="GO:0000976">
    <property type="term" value="F:transcription cis-regulatory region binding"/>
    <property type="evidence" value="ECO:0007669"/>
    <property type="project" value="TreeGrafter"/>
</dbReference>
<dbReference type="InterPro" id="IPR005158">
    <property type="entry name" value="BTAD"/>
</dbReference>
<evidence type="ECO:0000256" key="6">
    <source>
        <dbReference type="PROSITE-ProRule" id="PRU00169"/>
    </source>
</evidence>
<evidence type="ECO:0000256" key="3">
    <source>
        <dbReference type="ARBA" id="ARBA00023125"/>
    </source>
</evidence>
<dbReference type="GO" id="GO:0005829">
    <property type="term" value="C:cytosol"/>
    <property type="evidence" value="ECO:0007669"/>
    <property type="project" value="TreeGrafter"/>
</dbReference>
<dbReference type="Gene3D" id="1.10.10.10">
    <property type="entry name" value="Winged helix-like DNA-binding domain superfamily/Winged helix DNA-binding domain"/>
    <property type="match status" value="1"/>
</dbReference>
<dbReference type="InterPro" id="IPR011990">
    <property type="entry name" value="TPR-like_helical_dom_sf"/>
</dbReference>
<dbReference type="AlphaFoldDB" id="A0A6N8I3N6"/>
<dbReference type="Pfam" id="PF00072">
    <property type="entry name" value="Response_reg"/>
    <property type="match status" value="1"/>
</dbReference>
<keyword evidence="2" id="KW-0805">Transcription regulation</keyword>
<dbReference type="SMART" id="SM01043">
    <property type="entry name" value="BTAD"/>
    <property type="match status" value="1"/>
</dbReference>
<proteinExistence type="predicted"/>
<dbReference type="PANTHER" id="PTHR48111:SF69">
    <property type="entry name" value="RESPONSE REGULATOR RECEIVER"/>
    <property type="match status" value="1"/>
</dbReference>
<dbReference type="InterPro" id="IPR039420">
    <property type="entry name" value="WalR-like"/>
</dbReference>
<evidence type="ECO:0000256" key="4">
    <source>
        <dbReference type="ARBA" id="ARBA00023163"/>
    </source>
</evidence>
<evidence type="ECO:0000256" key="2">
    <source>
        <dbReference type="ARBA" id="ARBA00023015"/>
    </source>
</evidence>
<organism evidence="8 9">
    <name type="scientific">Caproicibacter fermentans</name>
    <dbReference type="NCBI Taxonomy" id="2576756"/>
    <lineage>
        <taxon>Bacteria</taxon>
        <taxon>Bacillati</taxon>
        <taxon>Bacillota</taxon>
        <taxon>Clostridia</taxon>
        <taxon>Eubacteriales</taxon>
        <taxon>Acutalibacteraceae</taxon>
        <taxon>Caproicibacter</taxon>
    </lineage>
</organism>
<sequence length="372" mass="44120">MLKAILVDDELPALEELEYQLEKYKTVTIAARIQDSRTVLERVEEIRPDLIFLDINMPGTNGLELALKIQDLCYGIIIVFVTAYSEYALQAFQAYPLDYILKPVDEKRLRKTMEQILRQKERPLVAEEAYHTVIRCFNHFETFSDNTQKIPIKFSTRYAKELFAYLICHFETDVTRNELMHNIFDGKTDKKTINLLHVTIYRLRRSIEEAQISWDTIQISGNYRLEAADGVCDYIDFCKFIKRNPYIDASNIQQANAMANLYSGAYLQSEDYIWAEEIRTEMELKYESLILKMVEFYYGTGEFDLIERLLITLIHYNPLSEAGNRSLLEFYMRQENREKFEIQYRIYEKILKSDLQIRPERKFVIFHQIATR</sequence>
<dbReference type="GO" id="GO:0006355">
    <property type="term" value="P:regulation of DNA-templated transcription"/>
    <property type="evidence" value="ECO:0007669"/>
    <property type="project" value="InterPro"/>
</dbReference>
<dbReference type="InterPro" id="IPR001789">
    <property type="entry name" value="Sig_transdc_resp-reg_receiver"/>
</dbReference>
<dbReference type="SMART" id="SM00448">
    <property type="entry name" value="REC"/>
    <property type="match status" value="1"/>
</dbReference>
<dbReference type="Proteomes" id="UP000469440">
    <property type="component" value="Unassembled WGS sequence"/>
</dbReference>
<dbReference type="EMBL" id="VWXL01000100">
    <property type="protein sequence ID" value="MVB12545.1"/>
    <property type="molecule type" value="Genomic_DNA"/>
</dbReference>
<feature type="modified residue" description="4-aspartylphosphate" evidence="6">
    <location>
        <position position="54"/>
    </location>
</feature>
<feature type="domain" description="Response regulatory" evidence="7">
    <location>
        <begin position="3"/>
        <end position="117"/>
    </location>
</feature>
<dbReference type="GO" id="GO:0000156">
    <property type="term" value="F:phosphorelay response regulator activity"/>
    <property type="evidence" value="ECO:0007669"/>
    <property type="project" value="TreeGrafter"/>
</dbReference>
<accession>A0A6N8I3N6</accession>
<evidence type="ECO:0000313" key="8">
    <source>
        <dbReference type="EMBL" id="MVB12545.1"/>
    </source>
</evidence>
<comment type="function">
    <text evidence="5">May play the central regulatory role in sporulation. It may be an element of the effector pathway responsible for the activation of sporulation genes in response to nutritional stress. Spo0A may act in concert with spo0H (a sigma factor) to control the expression of some genes that are critical to the sporulation process.</text>
</comment>
<evidence type="ECO:0000256" key="1">
    <source>
        <dbReference type="ARBA" id="ARBA00018672"/>
    </source>
</evidence>
<dbReference type="InterPro" id="IPR016032">
    <property type="entry name" value="Sig_transdc_resp-reg_C-effctor"/>
</dbReference>
<dbReference type="GO" id="GO:0016787">
    <property type="term" value="F:hydrolase activity"/>
    <property type="evidence" value="ECO:0007669"/>
    <property type="project" value="UniProtKB-KW"/>
</dbReference>
<dbReference type="GO" id="GO:0032993">
    <property type="term" value="C:protein-DNA complex"/>
    <property type="evidence" value="ECO:0007669"/>
    <property type="project" value="TreeGrafter"/>
</dbReference>
<reference evidence="8 9" key="1">
    <citation type="submission" date="2019-09" db="EMBL/GenBank/DDBJ databases">
        <title>Genome sequence of Clostridium sp. EA1.</title>
        <authorList>
            <person name="Poehlein A."/>
            <person name="Bengelsdorf F.R."/>
            <person name="Daniel R."/>
        </authorList>
    </citation>
    <scope>NUCLEOTIDE SEQUENCE [LARGE SCALE GENOMIC DNA]</scope>
    <source>
        <strain evidence="8 9">EA1</strain>
    </source>
</reference>
<keyword evidence="3" id="KW-0238">DNA-binding</keyword>
<keyword evidence="8" id="KW-0378">Hydrolase</keyword>
<dbReference type="PANTHER" id="PTHR48111">
    <property type="entry name" value="REGULATOR OF RPOS"/>
    <property type="match status" value="1"/>
</dbReference>
<keyword evidence="6" id="KW-0597">Phosphoprotein</keyword>
<keyword evidence="9" id="KW-1185">Reference proteome</keyword>
<dbReference type="PROSITE" id="PS50110">
    <property type="entry name" value="RESPONSE_REGULATORY"/>
    <property type="match status" value="1"/>
</dbReference>
<evidence type="ECO:0000313" key="9">
    <source>
        <dbReference type="Proteomes" id="UP000469440"/>
    </source>
</evidence>
<dbReference type="SUPFAM" id="SSF52172">
    <property type="entry name" value="CheY-like"/>
    <property type="match status" value="1"/>
</dbReference>
<name>A0A6N8I3N6_9FIRM</name>
<keyword evidence="4" id="KW-0804">Transcription</keyword>
<dbReference type="InterPro" id="IPR036388">
    <property type="entry name" value="WH-like_DNA-bd_sf"/>
</dbReference>
<protein>
    <recommendedName>
        <fullName evidence="1">Stage 0 sporulation protein A homolog</fullName>
    </recommendedName>
</protein>
<comment type="caution">
    <text evidence="8">The sequence shown here is derived from an EMBL/GenBank/DDBJ whole genome shotgun (WGS) entry which is preliminary data.</text>
</comment>
<dbReference type="Gene3D" id="3.40.50.2300">
    <property type="match status" value="1"/>
</dbReference>
<gene>
    <name evidence="8" type="primary">cheB_4</name>
    <name evidence="8" type="ORF">CAFE_32850</name>
</gene>
<dbReference type="SUPFAM" id="SSF46894">
    <property type="entry name" value="C-terminal effector domain of the bipartite response regulators"/>
    <property type="match status" value="1"/>
</dbReference>
<evidence type="ECO:0000256" key="5">
    <source>
        <dbReference type="ARBA" id="ARBA00024867"/>
    </source>
</evidence>
<evidence type="ECO:0000259" key="7">
    <source>
        <dbReference type="PROSITE" id="PS50110"/>
    </source>
</evidence>
<dbReference type="Gene3D" id="1.25.40.10">
    <property type="entry name" value="Tetratricopeptide repeat domain"/>
    <property type="match status" value="1"/>
</dbReference>
<dbReference type="RefSeq" id="WP_166525169.1">
    <property type="nucleotide sequence ID" value="NZ_VWXL01000100.1"/>
</dbReference>